<dbReference type="InterPro" id="IPR038637">
    <property type="entry name" value="NPCBM_sf"/>
</dbReference>
<evidence type="ECO:0000259" key="2">
    <source>
        <dbReference type="SMART" id="SM00776"/>
    </source>
</evidence>
<dbReference type="Pfam" id="PF08305">
    <property type="entry name" value="NPCBM"/>
    <property type="match status" value="1"/>
</dbReference>
<name>A0ABX1XGA3_9BACL</name>
<gene>
    <name evidence="3" type="ORF">GC096_26230</name>
</gene>
<feature type="domain" description="Glycosyl hydrolase family 98 putative carbohydrate-binding module" evidence="2">
    <location>
        <begin position="179"/>
        <end position="334"/>
    </location>
</feature>
<dbReference type="Pfam" id="PF07833">
    <property type="entry name" value="Cu_amine_oxidN1"/>
    <property type="match status" value="1"/>
</dbReference>
<protein>
    <recommendedName>
        <fullName evidence="2">Glycosyl hydrolase family 98 putative carbohydrate-binding module domain-containing protein</fullName>
    </recommendedName>
</protein>
<proteinExistence type="predicted"/>
<feature type="compositionally biased region" description="Pro residues" evidence="1">
    <location>
        <begin position="130"/>
        <end position="143"/>
    </location>
</feature>
<keyword evidence="4" id="KW-1185">Reference proteome</keyword>
<dbReference type="SUPFAM" id="SSF49785">
    <property type="entry name" value="Galactose-binding domain-like"/>
    <property type="match status" value="1"/>
</dbReference>
<dbReference type="SMART" id="SM00776">
    <property type="entry name" value="NPCBM"/>
    <property type="match status" value="1"/>
</dbReference>
<sequence>MFKRGLILIMKKLVISALFISTLGLGVGVGGYAAANIEQIQAFLNHEIKFTLNGKSWTPTDSDGKVISPIIYEGSSYVPLRAVGESAGLMVDWDQASKTIILQNKTAGVSTSEGVPYKDAKDYGSAPTQTPVPTPKPTPPPVNTAPSQANDLETTYSTFNVHTNTKTAEYKAEMEEAAREGAVYLTELPYSKIVGSNVLKRVRIDASSVDSEVYPLQREGKLYAHGIGAKLDGQHARQSITYDLGGSYKTFAFNYTFDDKNGNFNRPAKITVYGDGKLLATKTDFMVSNGKLPYEIMDISGVKQLQIDFELTLYEGKENSYVSVLAIYKPKLFKN</sequence>
<dbReference type="InterPro" id="IPR008979">
    <property type="entry name" value="Galactose-bd-like_sf"/>
</dbReference>
<evidence type="ECO:0000313" key="3">
    <source>
        <dbReference type="EMBL" id="NOU67543.1"/>
    </source>
</evidence>
<dbReference type="Proteomes" id="UP000653578">
    <property type="component" value="Unassembled WGS sequence"/>
</dbReference>
<feature type="region of interest" description="Disordered" evidence="1">
    <location>
        <begin position="110"/>
        <end position="145"/>
    </location>
</feature>
<organism evidence="3 4">
    <name type="scientific">Paenibacillus plantarum</name>
    <dbReference type="NCBI Taxonomy" id="2654975"/>
    <lineage>
        <taxon>Bacteria</taxon>
        <taxon>Bacillati</taxon>
        <taxon>Bacillota</taxon>
        <taxon>Bacilli</taxon>
        <taxon>Bacillales</taxon>
        <taxon>Paenibacillaceae</taxon>
        <taxon>Paenibacillus</taxon>
    </lineage>
</organism>
<accession>A0ABX1XGA3</accession>
<dbReference type="InterPro" id="IPR013222">
    <property type="entry name" value="Glyco_hyd_98_carb-bd"/>
</dbReference>
<reference evidence="3 4" key="1">
    <citation type="submission" date="2019-10" db="EMBL/GenBank/DDBJ databases">
        <title>Description of Paenibacillus humi sp. nov.</title>
        <authorList>
            <person name="Carlier A."/>
            <person name="Qi S."/>
        </authorList>
    </citation>
    <scope>NUCLEOTIDE SEQUENCE [LARGE SCALE GENOMIC DNA]</scope>
    <source>
        <strain evidence="3 4">LMG 31461</strain>
    </source>
</reference>
<comment type="caution">
    <text evidence="3">The sequence shown here is derived from an EMBL/GenBank/DDBJ whole genome shotgun (WGS) entry which is preliminary data.</text>
</comment>
<dbReference type="EMBL" id="WHNY01000069">
    <property type="protein sequence ID" value="NOU67543.1"/>
    <property type="molecule type" value="Genomic_DNA"/>
</dbReference>
<dbReference type="Gene3D" id="2.60.120.1060">
    <property type="entry name" value="NPCBM/NEW2 domain"/>
    <property type="match status" value="1"/>
</dbReference>
<evidence type="ECO:0000313" key="4">
    <source>
        <dbReference type="Proteomes" id="UP000653578"/>
    </source>
</evidence>
<evidence type="ECO:0000256" key="1">
    <source>
        <dbReference type="SAM" id="MobiDB-lite"/>
    </source>
</evidence>
<dbReference type="InterPro" id="IPR012854">
    <property type="entry name" value="Cu_amine_oxidase-like_N"/>
</dbReference>